<name>A0A8T0GHN9_CERPU</name>
<comment type="caution">
    <text evidence="3">The sequence shown here is derived from an EMBL/GenBank/DDBJ whole genome shotgun (WGS) entry which is preliminary data.</text>
</comment>
<dbReference type="EMBL" id="CM026432">
    <property type="protein sequence ID" value="KAG0557689.1"/>
    <property type="molecule type" value="Genomic_DNA"/>
</dbReference>
<evidence type="ECO:0000313" key="4">
    <source>
        <dbReference type="Proteomes" id="UP000822688"/>
    </source>
</evidence>
<keyword evidence="4" id="KW-1185">Reference proteome</keyword>
<proteinExistence type="predicted"/>
<dbReference type="AlphaFoldDB" id="A0A8T0GHN9"/>
<accession>A0A8T0GHN9</accession>
<gene>
    <name evidence="3" type="ORF">KC19_11G149500</name>
</gene>
<dbReference type="InterPro" id="IPR044822">
    <property type="entry name" value="Myb_DNA-bind_4"/>
</dbReference>
<feature type="region of interest" description="Disordered" evidence="1">
    <location>
        <begin position="1"/>
        <end position="25"/>
    </location>
</feature>
<protein>
    <recommendedName>
        <fullName evidence="2">Myb-like domain-containing protein</fullName>
    </recommendedName>
</protein>
<dbReference type="Pfam" id="PF13837">
    <property type="entry name" value="Myb_DNA-bind_4"/>
    <property type="match status" value="1"/>
</dbReference>
<dbReference type="Proteomes" id="UP000822688">
    <property type="component" value="Chromosome 11"/>
</dbReference>
<evidence type="ECO:0000313" key="3">
    <source>
        <dbReference type="EMBL" id="KAG0557689.1"/>
    </source>
</evidence>
<dbReference type="InterPro" id="IPR001005">
    <property type="entry name" value="SANT/Myb"/>
</dbReference>
<feature type="compositionally biased region" description="Basic and acidic residues" evidence="1">
    <location>
        <begin position="10"/>
        <end position="23"/>
    </location>
</feature>
<reference evidence="3 4" key="1">
    <citation type="submission" date="2020-06" db="EMBL/GenBank/DDBJ databases">
        <title>WGS assembly of Ceratodon purpureus strain R40.</title>
        <authorList>
            <person name="Carey S.B."/>
            <person name="Jenkins J."/>
            <person name="Shu S."/>
            <person name="Lovell J.T."/>
            <person name="Sreedasyam A."/>
            <person name="Maumus F."/>
            <person name="Tiley G.P."/>
            <person name="Fernandez-Pozo N."/>
            <person name="Barry K."/>
            <person name="Chen C."/>
            <person name="Wang M."/>
            <person name="Lipzen A."/>
            <person name="Daum C."/>
            <person name="Saski C.A."/>
            <person name="Payton A.C."/>
            <person name="Mcbreen J.C."/>
            <person name="Conrad R.E."/>
            <person name="Kollar L.M."/>
            <person name="Olsson S."/>
            <person name="Huttunen S."/>
            <person name="Landis J.B."/>
            <person name="Wickett N.J."/>
            <person name="Johnson M.G."/>
            <person name="Rensing S.A."/>
            <person name="Grimwood J."/>
            <person name="Schmutz J."/>
            <person name="Mcdaniel S.F."/>
        </authorList>
    </citation>
    <scope>NUCLEOTIDE SEQUENCE [LARGE SCALE GENOMIC DNA]</scope>
    <source>
        <strain evidence="3 4">R40</strain>
    </source>
</reference>
<evidence type="ECO:0000256" key="1">
    <source>
        <dbReference type="SAM" id="MobiDB-lite"/>
    </source>
</evidence>
<dbReference type="EMBL" id="CM026432">
    <property type="protein sequence ID" value="KAG0557690.1"/>
    <property type="molecule type" value="Genomic_DNA"/>
</dbReference>
<evidence type="ECO:0000259" key="2">
    <source>
        <dbReference type="PROSITE" id="PS50090"/>
    </source>
</evidence>
<dbReference type="PROSITE" id="PS50090">
    <property type="entry name" value="MYB_LIKE"/>
    <property type="match status" value="1"/>
</dbReference>
<feature type="domain" description="Myb-like" evidence="2">
    <location>
        <begin position="400"/>
        <end position="461"/>
    </location>
</feature>
<sequence>MELDTNAMSDPRDLDKESSDLPERQVSGDVAGAMELYDSTFSSLLKEIVKQVPKTIYGGATVQFNHEQCGYLDYKLEVAVQNIRTSTTANPFLEGLKYHWSNTSLQNCLLTRSAAYDMACYQAVQNIKTSEIPFGLVSMGGIDNLHWNLSVVSRTGIGKSTLSKELNKNLGNVNLRRLKRALPEKRLRKIVSAEVFDSVGTESNLEPLSKVSANINVSDGTNSEQVGTGQISGDFVGVICPQWMMHPVLEESRRQTDVDKMNVHTNLKGEEAAEPLRAIFGGEAQPIKPNSQDPLNYAKAATAEVLSFKASCKTSDFEGLSLTDVYITAAARQPKVQLTLDTNACLDECSKGIAWMDELLDELNSSSVTEVGNSLTAGEVVRMAGIEMQSLPSHEFEPARKRIRTRNFSDDEIRAMLELMEETLRMGMGPDIWDYVSENLWDQYDFDRDSNTCKNLWGNLLQSYKATCDNDDQQASTGFELVELECRDIIERIVNQNPFEDSRNIQMDHHKLSCSEALLQFQFSLSDLSHFFSAIHNDVLMDDMTEGDVWGDDEGLSGESQVEVTADSHVSNITEPCYNTSSNYGGRKRTAEKVLEDELISRIAPYVNKQIEEAQKPLLSILRRREEDEQKHREKLLAIEEEKLTLKRRKMFFTHSVLANSG</sequence>
<organism evidence="3 4">
    <name type="scientific">Ceratodon purpureus</name>
    <name type="common">Fire moss</name>
    <name type="synonym">Dicranum purpureum</name>
    <dbReference type="NCBI Taxonomy" id="3225"/>
    <lineage>
        <taxon>Eukaryota</taxon>
        <taxon>Viridiplantae</taxon>
        <taxon>Streptophyta</taxon>
        <taxon>Embryophyta</taxon>
        <taxon>Bryophyta</taxon>
        <taxon>Bryophytina</taxon>
        <taxon>Bryopsida</taxon>
        <taxon>Dicranidae</taxon>
        <taxon>Pseudoditrichales</taxon>
        <taxon>Ditrichaceae</taxon>
        <taxon>Ceratodon</taxon>
    </lineage>
</organism>